<dbReference type="Proteomes" id="UP001638015">
    <property type="component" value="Unassembled WGS sequence"/>
</dbReference>
<proteinExistence type="predicted"/>
<dbReference type="EMBL" id="JBGMEH010000006">
    <property type="protein sequence ID" value="MFO3716089.1"/>
    <property type="molecule type" value="Genomic_DNA"/>
</dbReference>
<dbReference type="RefSeq" id="WP_410032823.1">
    <property type="nucleotide sequence ID" value="NZ_JBGMEH010000006.1"/>
</dbReference>
<name>A0ABW9MW84_9FIRM</name>
<evidence type="ECO:0000313" key="1">
    <source>
        <dbReference type="EMBL" id="MFO3716089.1"/>
    </source>
</evidence>
<keyword evidence="2" id="KW-1185">Reference proteome</keyword>
<comment type="caution">
    <text evidence="1">The sequence shown here is derived from an EMBL/GenBank/DDBJ whole genome shotgun (WGS) entry which is preliminary data.</text>
</comment>
<reference evidence="1 2" key="1">
    <citation type="journal article" date="2025" name="Anaerobe">
        <title>Description of Anaerococcus kampingiae sp. nov., Anaerococcus groningensis sp. nov., Anaerococcus martiniensis sp. nov., and Anaerococcus cruorum sp. nov., isolated from human clinical specimens.</title>
        <authorList>
            <person name="Boiten K.E."/>
            <person name="Meijer J."/>
            <person name="van Wezel E.M."/>
            <person name="Veloo A.C.M."/>
        </authorList>
    </citation>
    <scope>NUCLEOTIDE SEQUENCE [LARGE SCALE GENOMIC DNA]</scope>
    <source>
        <strain evidence="1 2">ENR1039</strain>
    </source>
</reference>
<organism evidence="1 2">
    <name type="scientific">Anaerococcus cruorum</name>
    <dbReference type="NCBI Taxonomy" id="3115617"/>
    <lineage>
        <taxon>Bacteria</taxon>
        <taxon>Bacillati</taxon>
        <taxon>Bacillota</taxon>
        <taxon>Tissierellia</taxon>
        <taxon>Tissierellales</taxon>
        <taxon>Peptoniphilaceae</taxon>
        <taxon>Anaerococcus</taxon>
    </lineage>
</organism>
<accession>A0ABW9MW84</accession>
<sequence>MNIYDSQEFISNIKTLDDEHLMSLRVWIDSKKNEKDKEDKILYIDLEIERRLKVRKYYANQI</sequence>
<gene>
    <name evidence="1" type="ORF">ACCQ40_04720</name>
</gene>
<protein>
    <submittedName>
        <fullName evidence="1">Uncharacterized protein</fullName>
    </submittedName>
</protein>
<evidence type="ECO:0000313" key="2">
    <source>
        <dbReference type="Proteomes" id="UP001638015"/>
    </source>
</evidence>